<dbReference type="EMBL" id="JABBJJ010000004">
    <property type="protein sequence ID" value="NMO13575.1"/>
    <property type="molecule type" value="Genomic_DNA"/>
</dbReference>
<keyword evidence="1" id="KW-0812">Transmembrane</keyword>
<dbReference type="Pfam" id="PF17418">
    <property type="entry name" value="SdpA"/>
    <property type="match status" value="1"/>
</dbReference>
<dbReference type="RefSeq" id="WP_169342851.1">
    <property type="nucleotide sequence ID" value="NZ_JABBJJ010000004.1"/>
</dbReference>
<proteinExistence type="predicted"/>
<name>A0A848L9P5_9BACT</name>
<protein>
    <submittedName>
        <fullName evidence="2">SdpA family antimicrobial peptide system protein</fullName>
    </submittedName>
</protein>
<keyword evidence="1" id="KW-1133">Transmembrane helix</keyword>
<accession>A0A848L9P5</accession>
<sequence>MPSDNLAPPEARGLNRLGGVALAVVSAWVIVLAYVAHGFMPYNPFSLPFERYVRASTWAPEGWSFFTRNPQEPDIRLYSRGVDGTWMPSGLTPNSSPANLFGLRRGGRAQGMESALLLEHVAKESWQACEGAPLSCLERMEALPPVHNPTPGPTLCGHVGFVSQKPVPWAWSRATRPVVMPSNVLVMEVSC</sequence>
<dbReference type="InterPro" id="IPR023902">
    <property type="entry name" value="Sporulation_SdpA"/>
</dbReference>
<evidence type="ECO:0000313" key="3">
    <source>
        <dbReference type="Proteomes" id="UP000518300"/>
    </source>
</evidence>
<dbReference type="NCBIfam" id="TIGR04034">
    <property type="entry name" value="export_SdpA"/>
    <property type="match status" value="1"/>
</dbReference>
<comment type="caution">
    <text evidence="2">The sequence shown here is derived from an EMBL/GenBank/DDBJ whole genome shotgun (WGS) entry which is preliminary data.</text>
</comment>
<evidence type="ECO:0000256" key="1">
    <source>
        <dbReference type="SAM" id="Phobius"/>
    </source>
</evidence>
<reference evidence="2 3" key="1">
    <citation type="submission" date="2020-04" db="EMBL/GenBank/DDBJ databases">
        <title>Draft genome of Pyxidicoccus fallax type strain.</title>
        <authorList>
            <person name="Whitworth D.E."/>
        </authorList>
    </citation>
    <scope>NUCLEOTIDE SEQUENCE [LARGE SCALE GENOMIC DNA]</scope>
    <source>
        <strain evidence="2 3">DSM 14698</strain>
    </source>
</reference>
<evidence type="ECO:0000313" key="2">
    <source>
        <dbReference type="EMBL" id="NMO13575.1"/>
    </source>
</evidence>
<gene>
    <name evidence="2" type="ORF">HG543_01685</name>
</gene>
<feature type="transmembrane region" description="Helical" evidence="1">
    <location>
        <begin position="20"/>
        <end position="42"/>
    </location>
</feature>
<dbReference type="Proteomes" id="UP000518300">
    <property type="component" value="Unassembled WGS sequence"/>
</dbReference>
<keyword evidence="3" id="KW-1185">Reference proteome</keyword>
<dbReference type="AlphaFoldDB" id="A0A848L9P5"/>
<keyword evidence="1" id="KW-0472">Membrane</keyword>
<organism evidence="2 3">
    <name type="scientific">Pyxidicoccus fallax</name>
    <dbReference type="NCBI Taxonomy" id="394095"/>
    <lineage>
        <taxon>Bacteria</taxon>
        <taxon>Pseudomonadati</taxon>
        <taxon>Myxococcota</taxon>
        <taxon>Myxococcia</taxon>
        <taxon>Myxococcales</taxon>
        <taxon>Cystobacterineae</taxon>
        <taxon>Myxococcaceae</taxon>
        <taxon>Pyxidicoccus</taxon>
    </lineage>
</organism>